<evidence type="ECO:0000313" key="1">
    <source>
        <dbReference type="EMBL" id="BCU71114.1"/>
    </source>
</evidence>
<sequence>MEKQYELLSKLTGVKIDLSELYAISNQGYSIYPALASTDRALSTTKNVFQLVRHGVVIRTSEGNYYYIGGKSNYWAGGRAFHAFKGSIEFTLSPSGSESSPLWKMIREAKSNIIVLRVKAIRLSKEWVGTTTPTSPSPVGIVVSYTPKFLARPDFETTVPGELVDFSGGKLTADGLLTAMRYTSRRPPFPYLVGIADNELLLPYPPSIELCQAFIKDPTLCKYVGLEKGFNEMLIGAPVFSARGLLGLVNSYINELEGNILQLSYVPFRYELTEEGVEEFAKGLGVDEVLHLSKKYV</sequence>
<gene>
    <name evidence="1" type="ORF">KN1_24110</name>
</gene>
<dbReference type="EMBL" id="AP024597">
    <property type="protein sequence ID" value="BCU71114.1"/>
    <property type="molecule type" value="Genomic_DNA"/>
</dbReference>
<keyword evidence="2" id="KW-1185">Reference proteome</keyword>
<accession>A0A8D5ZJ23</accession>
<dbReference type="Proteomes" id="UP000825123">
    <property type="component" value="Chromosome"/>
</dbReference>
<dbReference type="GeneID" id="66164134"/>
<dbReference type="AlphaFoldDB" id="A0A8D5ZJ23"/>
<reference evidence="1 2" key="1">
    <citation type="submission" date="2021-04" db="EMBL/GenBank/DDBJ databases">
        <title>Complete genome sequence of Stygiolobus sp. KN-1.</title>
        <authorList>
            <person name="Nakamura K."/>
            <person name="Sakai H."/>
            <person name="Kurosawa N."/>
        </authorList>
    </citation>
    <scope>NUCLEOTIDE SEQUENCE [LARGE SCALE GENOMIC DNA]</scope>
    <source>
        <strain evidence="1 2">KN-1</strain>
    </source>
</reference>
<protein>
    <submittedName>
        <fullName evidence="1">Uncharacterized protein</fullName>
    </submittedName>
</protein>
<evidence type="ECO:0000313" key="2">
    <source>
        <dbReference type="Proteomes" id="UP000825123"/>
    </source>
</evidence>
<dbReference type="RefSeq" id="WP_221287865.1">
    <property type="nucleotide sequence ID" value="NZ_AP024597.1"/>
</dbReference>
<dbReference type="KEGG" id="csty:KN1_24110"/>
<proteinExistence type="predicted"/>
<organism evidence="1 2">
    <name type="scientific">Stygiolobus caldivivus</name>
    <dbReference type="NCBI Taxonomy" id="2824673"/>
    <lineage>
        <taxon>Archaea</taxon>
        <taxon>Thermoproteota</taxon>
        <taxon>Thermoprotei</taxon>
        <taxon>Sulfolobales</taxon>
        <taxon>Sulfolobaceae</taxon>
        <taxon>Stygiolobus</taxon>
    </lineage>
</organism>
<name>A0A8D5ZJ23_9CREN</name>